<gene>
    <name evidence="1" type="ORF">B0I28_10967</name>
</gene>
<comment type="caution">
    <text evidence="1">The sequence shown here is derived from an EMBL/GenBank/DDBJ whole genome shotgun (WGS) entry which is preliminary data.</text>
</comment>
<evidence type="ECO:0000313" key="1">
    <source>
        <dbReference type="EMBL" id="PRY56418.1"/>
    </source>
</evidence>
<organism evidence="1 2">
    <name type="scientific">Glycomyces artemisiae</name>
    <dbReference type="NCBI Taxonomy" id="1076443"/>
    <lineage>
        <taxon>Bacteria</taxon>
        <taxon>Bacillati</taxon>
        <taxon>Actinomycetota</taxon>
        <taxon>Actinomycetes</taxon>
        <taxon>Glycomycetales</taxon>
        <taxon>Glycomycetaceae</taxon>
        <taxon>Glycomyces</taxon>
    </lineage>
</organism>
<reference evidence="1 2" key="1">
    <citation type="submission" date="2018-03" db="EMBL/GenBank/DDBJ databases">
        <title>Genomic Encyclopedia of Type Strains, Phase III (KMG-III): the genomes of soil and plant-associated and newly described type strains.</title>
        <authorList>
            <person name="Whitman W."/>
        </authorList>
    </citation>
    <scope>NUCLEOTIDE SEQUENCE [LARGE SCALE GENOMIC DNA]</scope>
    <source>
        <strain evidence="1 2">CGMCC 4.7067</strain>
    </source>
</reference>
<protein>
    <submittedName>
        <fullName evidence="1">Uncharacterized protein</fullName>
    </submittedName>
</protein>
<keyword evidence="2" id="KW-1185">Reference proteome</keyword>
<dbReference type="OrthoDB" id="5193457at2"/>
<sequence length="117" mass="12960">MLTDEMTAWLGPAADELTDDQLARFARVWDQAETDYPGNDGVDDRATVLSAAVQYLLGETTIEEAGRRRAASRAAARRASIAAQQIALMAIEDDMSESEAARWSTVSRMWLRKRLGK</sequence>
<dbReference type="RefSeq" id="WP_106365848.1">
    <property type="nucleotide sequence ID" value="NZ_PVTJ01000009.1"/>
</dbReference>
<evidence type="ECO:0000313" key="2">
    <source>
        <dbReference type="Proteomes" id="UP000238176"/>
    </source>
</evidence>
<name>A0A2T0UEZ3_9ACTN</name>
<accession>A0A2T0UEZ3</accession>
<dbReference type="AlphaFoldDB" id="A0A2T0UEZ3"/>
<dbReference type="EMBL" id="PVTJ01000009">
    <property type="protein sequence ID" value="PRY56418.1"/>
    <property type="molecule type" value="Genomic_DNA"/>
</dbReference>
<proteinExistence type="predicted"/>
<dbReference type="Proteomes" id="UP000238176">
    <property type="component" value="Unassembled WGS sequence"/>
</dbReference>